<dbReference type="RefSeq" id="XP_066657372.1">
    <property type="nucleotide sequence ID" value="XM_066795272.1"/>
</dbReference>
<organism evidence="1 2">
    <name type="scientific">Phyllosticta citribraziliensis</name>
    <dbReference type="NCBI Taxonomy" id="989973"/>
    <lineage>
        <taxon>Eukaryota</taxon>
        <taxon>Fungi</taxon>
        <taxon>Dikarya</taxon>
        <taxon>Ascomycota</taxon>
        <taxon>Pezizomycotina</taxon>
        <taxon>Dothideomycetes</taxon>
        <taxon>Dothideomycetes incertae sedis</taxon>
        <taxon>Botryosphaeriales</taxon>
        <taxon>Phyllostictaceae</taxon>
        <taxon>Phyllosticta</taxon>
    </lineage>
</organism>
<gene>
    <name evidence="1" type="ORF">J3D65DRAFT_310961</name>
</gene>
<dbReference type="EMBL" id="JBBPEH010000004">
    <property type="protein sequence ID" value="KAK7540101.1"/>
    <property type="molecule type" value="Genomic_DNA"/>
</dbReference>
<evidence type="ECO:0000313" key="2">
    <source>
        <dbReference type="Proteomes" id="UP001360953"/>
    </source>
</evidence>
<proteinExistence type="predicted"/>
<reference evidence="1 2" key="1">
    <citation type="submission" date="2024-04" db="EMBL/GenBank/DDBJ databases">
        <title>Phyllosticta paracitricarpa is synonymous to the EU quarantine fungus P. citricarpa based on phylogenomic analyses.</title>
        <authorList>
            <consortium name="Lawrence Berkeley National Laboratory"/>
            <person name="Van ingen-buijs V.A."/>
            <person name="Van westerhoven A.C."/>
            <person name="Haridas S."/>
            <person name="Skiadas P."/>
            <person name="Martin F."/>
            <person name="Groenewald J.Z."/>
            <person name="Crous P.W."/>
            <person name="Seidl M.F."/>
        </authorList>
    </citation>
    <scope>NUCLEOTIDE SEQUENCE [LARGE SCALE GENOMIC DNA]</scope>
    <source>
        <strain evidence="1 2">CPC 17464</strain>
    </source>
</reference>
<keyword evidence="2" id="KW-1185">Reference proteome</keyword>
<accession>A0ABR1LY64</accession>
<comment type="caution">
    <text evidence="1">The sequence shown here is derived from an EMBL/GenBank/DDBJ whole genome shotgun (WGS) entry which is preliminary data.</text>
</comment>
<name>A0ABR1LY64_9PEZI</name>
<evidence type="ECO:0000313" key="1">
    <source>
        <dbReference type="EMBL" id="KAK7540101.1"/>
    </source>
</evidence>
<protein>
    <submittedName>
        <fullName evidence="1">Uncharacterized protein</fullName>
    </submittedName>
</protein>
<sequence>MRHIYSDNERKCSRIMTRFTTFWTVIFILCQSSPRQRYNLFAPRRRLHPRRDSVRNLPSQKASSVCKRFSHGIHFLVYLGLVVHTLRRRLAATIVTTTSVSINDQTQAIAAEYSAAEAYEAFIDFFSFALENLRGESRVVSHAGDKVRRVGSQGRKGWLAAAPFVVAAKCWSEGKGGLAWLEPRPLAIHHLQLQ</sequence>
<dbReference type="Proteomes" id="UP001360953">
    <property type="component" value="Unassembled WGS sequence"/>
</dbReference>
<dbReference type="GeneID" id="92028178"/>